<evidence type="ECO:0000313" key="1">
    <source>
        <dbReference type="EMBL" id="AZV77535.1"/>
    </source>
</evidence>
<dbReference type="KEGG" id="sedi:EBB79_06275"/>
<dbReference type="AlphaFoldDB" id="A0A3T0N0K2"/>
<keyword evidence="2" id="KW-1185">Reference proteome</keyword>
<dbReference type="EMBL" id="CP033219">
    <property type="protein sequence ID" value="AZV77535.1"/>
    <property type="molecule type" value="Genomic_DNA"/>
</dbReference>
<sequence length="61" mass="6423">MFAFGFNDCERGARVKTVLVSEAPDGSDAVAETKRVWISDDFVAIIQKVAGLTGSYAPAGS</sequence>
<gene>
    <name evidence="1" type="ORF">EBB79_06275</name>
</gene>
<evidence type="ECO:0000313" key="2">
    <source>
        <dbReference type="Proteomes" id="UP000283063"/>
    </source>
</evidence>
<accession>A0A3T0N0K2</accession>
<name>A0A3T0N0K2_9RHOB</name>
<dbReference type="Proteomes" id="UP000283063">
    <property type="component" value="Chromosome"/>
</dbReference>
<organism evidence="1 2">
    <name type="scientific">Parasedimentitalea marina</name>
    <dbReference type="NCBI Taxonomy" id="2483033"/>
    <lineage>
        <taxon>Bacteria</taxon>
        <taxon>Pseudomonadati</taxon>
        <taxon>Pseudomonadota</taxon>
        <taxon>Alphaproteobacteria</taxon>
        <taxon>Rhodobacterales</taxon>
        <taxon>Paracoccaceae</taxon>
        <taxon>Parasedimentitalea</taxon>
    </lineage>
</organism>
<protein>
    <submittedName>
        <fullName evidence="1">Uncharacterized protein</fullName>
    </submittedName>
</protein>
<reference evidence="1 2" key="1">
    <citation type="submission" date="2018-10" db="EMBL/GenBank/DDBJ databases">
        <title>Parasedimentitalea marina sp. nov., a psychrophilic bacterium isolated from deep seawater of the New Britain Trench.</title>
        <authorList>
            <person name="Cao J."/>
        </authorList>
    </citation>
    <scope>NUCLEOTIDE SEQUENCE [LARGE SCALE GENOMIC DNA]</scope>
    <source>
        <strain evidence="1 2">W43</strain>
    </source>
</reference>
<proteinExistence type="predicted"/>